<accession>A0A6A5ZB61</accession>
<dbReference type="EMBL" id="ML977322">
    <property type="protein sequence ID" value="KAF2115937.1"/>
    <property type="molecule type" value="Genomic_DNA"/>
</dbReference>
<dbReference type="OrthoDB" id="5361565at2759"/>
<dbReference type="Proteomes" id="UP000799770">
    <property type="component" value="Unassembled WGS sequence"/>
</dbReference>
<protein>
    <submittedName>
        <fullName evidence="1">Uncharacterized protein</fullName>
    </submittedName>
</protein>
<sequence length="125" mass="14391">MCICAYFLHVMSMRYDPYYARFEDWTQTSSINRSTGINIFDMMYHADQVYQGDATLVLDTGLLIRISNSQLAIPDRTISSDGKIEENMNVRDLMLYSLQHINANDTPCVGSIFFTGAYLWVNHED</sequence>
<keyword evidence="2" id="KW-1185">Reference proteome</keyword>
<dbReference type="AlphaFoldDB" id="A0A6A5ZB61"/>
<gene>
    <name evidence="1" type="ORF">BDV96DRAFT_61333</name>
</gene>
<organism evidence="1 2">
    <name type="scientific">Lophiotrema nucula</name>
    <dbReference type="NCBI Taxonomy" id="690887"/>
    <lineage>
        <taxon>Eukaryota</taxon>
        <taxon>Fungi</taxon>
        <taxon>Dikarya</taxon>
        <taxon>Ascomycota</taxon>
        <taxon>Pezizomycotina</taxon>
        <taxon>Dothideomycetes</taxon>
        <taxon>Pleosporomycetidae</taxon>
        <taxon>Pleosporales</taxon>
        <taxon>Lophiotremataceae</taxon>
        <taxon>Lophiotrema</taxon>
    </lineage>
</organism>
<name>A0A6A5ZB61_9PLEO</name>
<evidence type="ECO:0000313" key="2">
    <source>
        <dbReference type="Proteomes" id="UP000799770"/>
    </source>
</evidence>
<reference evidence="1" key="1">
    <citation type="journal article" date="2020" name="Stud. Mycol.">
        <title>101 Dothideomycetes genomes: a test case for predicting lifestyles and emergence of pathogens.</title>
        <authorList>
            <person name="Haridas S."/>
            <person name="Albert R."/>
            <person name="Binder M."/>
            <person name="Bloem J."/>
            <person name="Labutti K."/>
            <person name="Salamov A."/>
            <person name="Andreopoulos B."/>
            <person name="Baker S."/>
            <person name="Barry K."/>
            <person name="Bills G."/>
            <person name="Bluhm B."/>
            <person name="Cannon C."/>
            <person name="Castanera R."/>
            <person name="Culley D."/>
            <person name="Daum C."/>
            <person name="Ezra D."/>
            <person name="Gonzalez J."/>
            <person name="Henrissat B."/>
            <person name="Kuo A."/>
            <person name="Liang C."/>
            <person name="Lipzen A."/>
            <person name="Lutzoni F."/>
            <person name="Magnuson J."/>
            <person name="Mondo S."/>
            <person name="Nolan M."/>
            <person name="Ohm R."/>
            <person name="Pangilinan J."/>
            <person name="Park H.-J."/>
            <person name="Ramirez L."/>
            <person name="Alfaro M."/>
            <person name="Sun H."/>
            <person name="Tritt A."/>
            <person name="Yoshinaga Y."/>
            <person name="Zwiers L.-H."/>
            <person name="Turgeon B."/>
            <person name="Goodwin S."/>
            <person name="Spatafora J."/>
            <person name="Crous P."/>
            <person name="Grigoriev I."/>
        </authorList>
    </citation>
    <scope>NUCLEOTIDE SEQUENCE</scope>
    <source>
        <strain evidence="1">CBS 627.86</strain>
    </source>
</reference>
<evidence type="ECO:0000313" key="1">
    <source>
        <dbReference type="EMBL" id="KAF2115937.1"/>
    </source>
</evidence>
<proteinExistence type="predicted"/>